<dbReference type="AlphaFoldDB" id="A0A135RRJ5"/>
<comment type="caution">
    <text evidence="3">The sequence shown here is derived from an EMBL/GenBank/DDBJ whole genome shotgun (WGS) entry which is preliminary data.</text>
</comment>
<dbReference type="SUPFAM" id="SSF51905">
    <property type="entry name" value="FAD/NAD(P)-binding domain"/>
    <property type="match status" value="1"/>
</dbReference>
<dbReference type="GO" id="GO:0016491">
    <property type="term" value="F:oxidoreductase activity"/>
    <property type="evidence" value="ECO:0007669"/>
    <property type="project" value="InterPro"/>
</dbReference>
<evidence type="ECO:0000313" key="4">
    <source>
        <dbReference type="Proteomes" id="UP000070328"/>
    </source>
</evidence>
<dbReference type="Proteomes" id="UP000070328">
    <property type="component" value="Unassembled WGS sequence"/>
</dbReference>
<evidence type="ECO:0000259" key="2">
    <source>
        <dbReference type="Pfam" id="PF01593"/>
    </source>
</evidence>
<reference evidence="3 4" key="1">
    <citation type="submission" date="2014-02" db="EMBL/GenBank/DDBJ databases">
        <title>The genome sequence of Colletotrichum simmondsii CBS122122.</title>
        <authorList>
            <person name="Baroncelli R."/>
            <person name="Thon M.R."/>
        </authorList>
    </citation>
    <scope>NUCLEOTIDE SEQUENCE [LARGE SCALE GENOMIC DNA]</scope>
    <source>
        <strain evidence="3 4">CBS122122</strain>
    </source>
</reference>
<dbReference type="SUPFAM" id="SSF54373">
    <property type="entry name" value="FAD-linked reductases, C-terminal domain"/>
    <property type="match status" value="1"/>
</dbReference>
<feature type="region of interest" description="Disordered" evidence="1">
    <location>
        <begin position="301"/>
        <end position="323"/>
    </location>
</feature>
<proteinExistence type="predicted"/>
<accession>A0A135RRJ5</accession>
<dbReference type="Gene3D" id="3.50.50.60">
    <property type="entry name" value="FAD/NAD(P)-binding domain"/>
    <property type="match status" value="1"/>
</dbReference>
<dbReference type="GO" id="GO:0050660">
    <property type="term" value="F:flavin adenine dinucleotide binding"/>
    <property type="evidence" value="ECO:0007669"/>
    <property type="project" value="TreeGrafter"/>
</dbReference>
<dbReference type="InterPro" id="IPR036188">
    <property type="entry name" value="FAD/NAD-bd_sf"/>
</dbReference>
<dbReference type="GO" id="GO:0006338">
    <property type="term" value="P:chromatin remodeling"/>
    <property type="evidence" value="ECO:0007669"/>
    <property type="project" value="TreeGrafter"/>
</dbReference>
<sequence length="393" mass="43644">MCWRPSMVHQGCHCVYDESGIRYCDSRGLPEHTIEQREWPVHIPCPNHQSSERVFFGAWYLGRASEFENESYLDDYDGNSLSRVLSSLAHGDAEDTGEPVDKGARGVLEVEKPALVNKAMIGEELKPDPFHVENASYSGLEKVYLTFPVAFWDENIAVNGCQQPYSTPYHEESQVSQEVDGIFPSFIHFLNPEYVLADQKHWPIETVPLSSPTVFGAHAMPTLLKYTHDPCAEHVLSLMQGLAPDSAEYFDVLDRFFQPYYSRLPNDKAGHENCVSSAILATNWHSDEFAGNGSYTNFQVSESTFKPTTETQDDTRADGSKEDQQIHLDLDVQAMRAGMPERGIWFAGEHTAPFVALGTTTGAYWSGEAAALRVLAAHGLAIGVTAPFNEAAS</sequence>
<dbReference type="EMBL" id="JFBX01000876">
    <property type="protein sequence ID" value="KXH26326.1"/>
    <property type="molecule type" value="Genomic_DNA"/>
</dbReference>
<evidence type="ECO:0000256" key="1">
    <source>
        <dbReference type="SAM" id="MobiDB-lite"/>
    </source>
</evidence>
<feature type="compositionally biased region" description="Basic and acidic residues" evidence="1">
    <location>
        <begin position="313"/>
        <end position="323"/>
    </location>
</feature>
<gene>
    <name evidence="3" type="ORF">CSIM01_03704</name>
</gene>
<dbReference type="PANTHER" id="PTHR10742">
    <property type="entry name" value="FLAVIN MONOAMINE OXIDASE"/>
    <property type="match status" value="1"/>
</dbReference>
<name>A0A135RRJ5_9PEZI</name>
<dbReference type="OrthoDB" id="5046242at2759"/>
<protein>
    <submittedName>
        <fullName evidence="3">Flavin containing amine oxidase</fullName>
    </submittedName>
</protein>
<dbReference type="PANTHER" id="PTHR10742:SF414">
    <property type="entry name" value="CONTAINING AMINE OXIDASE, PUTATIVE (AFU_ORTHOLOGUE AFUA_3G12150)-RELATED"/>
    <property type="match status" value="1"/>
</dbReference>
<dbReference type="InterPro" id="IPR050281">
    <property type="entry name" value="Flavin_monoamine_oxidase"/>
</dbReference>
<dbReference type="InterPro" id="IPR002937">
    <property type="entry name" value="Amino_oxidase"/>
</dbReference>
<organism evidence="3 4">
    <name type="scientific">Colletotrichum simmondsii</name>
    <dbReference type="NCBI Taxonomy" id="703756"/>
    <lineage>
        <taxon>Eukaryota</taxon>
        <taxon>Fungi</taxon>
        <taxon>Dikarya</taxon>
        <taxon>Ascomycota</taxon>
        <taxon>Pezizomycotina</taxon>
        <taxon>Sordariomycetes</taxon>
        <taxon>Hypocreomycetidae</taxon>
        <taxon>Glomerellales</taxon>
        <taxon>Glomerellaceae</taxon>
        <taxon>Colletotrichum</taxon>
        <taxon>Colletotrichum acutatum species complex</taxon>
    </lineage>
</organism>
<dbReference type="GO" id="GO:0003682">
    <property type="term" value="F:chromatin binding"/>
    <property type="evidence" value="ECO:0007669"/>
    <property type="project" value="TreeGrafter"/>
</dbReference>
<feature type="compositionally biased region" description="Polar residues" evidence="1">
    <location>
        <begin position="301"/>
        <end position="310"/>
    </location>
</feature>
<feature type="domain" description="Amine oxidase" evidence="2">
    <location>
        <begin position="133"/>
        <end position="375"/>
    </location>
</feature>
<keyword evidence="4" id="KW-1185">Reference proteome</keyword>
<dbReference type="Gene3D" id="3.90.660.10">
    <property type="match status" value="1"/>
</dbReference>
<evidence type="ECO:0000313" key="3">
    <source>
        <dbReference type="EMBL" id="KXH26326.1"/>
    </source>
</evidence>
<dbReference type="Pfam" id="PF01593">
    <property type="entry name" value="Amino_oxidase"/>
    <property type="match status" value="1"/>
</dbReference>